<dbReference type="Proteomes" id="UP000054771">
    <property type="component" value="Unassembled WGS sequence"/>
</dbReference>
<proteinExistence type="inferred from homology"/>
<evidence type="ECO:0000256" key="1">
    <source>
        <dbReference type="ARBA" id="ARBA00001974"/>
    </source>
</evidence>
<dbReference type="AlphaFoldDB" id="A0A0U5C900"/>
<dbReference type="Gene3D" id="3.50.50.60">
    <property type="entry name" value="FAD/NAD(P)-binding domain"/>
    <property type="match status" value="1"/>
</dbReference>
<keyword evidence="3" id="KW-0285">Flavoprotein</keyword>
<accession>A0A0U5C900</accession>
<dbReference type="InterPro" id="IPR051209">
    <property type="entry name" value="FAD-bind_Monooxygenase_sf"/>
</dbReference>
<evidence type="ECO:0000313" key="7">
    <source>
        <dbReference type="Proteomes" id="UP000054771"/>
    </source>
</evidence>
<dbReference type="EMBL" id="CDMC01000005">
    <property type="protein sequence ID" value="CEL05225.1"/>
    <property type="molecule type" value="Genomic_DNA"/>
</dbReference>
<reference evidence="7" key="1">
    <citation type="journal article" date="2016" name="Genome Announc.">
        <title>Draft genome sequences of fungus Aspergillus calidoustus.</title>
        <authorList>
            <person name="Horn F."/>
            <person name="Linde J."/>
            <person name="Mattern D.J."/>
            <person name="Walther G."/>
            <person name="Guthke R."/>
            <person name="Scherlach K."/>
            <person name="Martin K."/>
            <person name="Brakhage A.A."/>
            <person name="Petzke L."/>
            <person name="Valiante V."/>
        </authorList>
    </citation>
    <scope>NUCLEOTIDE SEQUENCE [LARGE SCALE GENOMIC DNA]</scope>
    <source>
        <strain evidence="7">SF006504</strain>
    </source>
</reference>
<evidence type="ECO:0000256" key="5">
    <source>
        <dbReference type="SAM" id="Phobius"/>
    </source>
</evidence>
<sequence length="145" mass="16276">MIEAQSRYLNALVGEVLRARRQGQSLAIKPNPDALKRYNRELQQVLATGSFADPKCSSWYKTEEGKITNNWSSTVVDYQRNLSQVRWSDYLVEGSAKNNARARKMTHIGRVREESYLSNGSLLLTAASVFAVAGVLLRGSLLRSR</sequence>
<evidence type="ECO:0000256" key="3">
    <source>
        <dbReference type="ARBA" id="ARBA00022630"/>
    </source>
</evidence>
<keyword evidence="7" id="KW-1185">Reference proteome</keyword>
<evidence type="ECO:0000256" key="2">
    <source>
        <dbReference type="ARBA" id="ARBA00010139"/>
    </source>
</evidence>
<comment type="cofactor">
    <cofactor evidence="1">
        <name>FAD</name>
        <dbReference type="ChEBI" id="CHEBI:57692"/>
    </cofactor>
</comment>
<dbReference type="PANTHER" id="PTHR42877">
    <property type="entry name" value="L-ORNITHINE N(5)-MONOOXYGENASE-RELATED"/>
    <property type="match status" value="1"/>
</dbReference>
<keyword evidence="5" id="KW-1133">Transmembrane helix</keyword>
<name>A0A0U5C900_ASPCI</name>
<dbReference type="InterPro" id="IPR036188">
    <property type="entry name" value="FAD/NAD-bd_sf"/>
</dbReference>
<evidence type="ECO:0000313" key="6">
    <source>
        <dbReference type="EMBL" id="CEL05225.1"/>
    </source>
</evidence>
<comment type="similarity">
    <text evidence="2">Belongs to the FAD-binding monooxygenase family.</text>
</comment>
<dbReference type="OrthoDB" id="74360at2759"/>
<gene>
    <name evidence="6" type="ORF">ASPCAL06344</name>
</gene>
<keyword evidence="5" id="KW-0812">Transmembrane</keyword>
<organism evidence="6 7">
    <name type="scientific">Aspergillus calidoustus</name>
    <dbReference type="NCBI Taxonomy" id="454130"/>
    <lineage>
        <taxon>Eukaryota</taxon>
        <taxon>Fungi</taxon>
        <taxon>Dikarya</taxon>
        <taxon>Ascomycota</taxon>
        <taxon>Pezizomycotina</taxon>
        <taxon>Eurotiomycetes</taxon>
        <taxon>Eurotiomycetidae</taxon>
        <taxon>Eurotiales</taxon>
        <taxon>Aspergillaceae</taxon>
        <taxon>Aspergillus</taxon>
        <taxon>Aspergillus subgen. Nidulantes</taxon>
    </lineage>
</organism>
<keyword evidence="5" id="KW-0472">Membrane</keyword>
<protein>
    <submittedName>
        <fullName evidence="6">Uncharacterized protein</fullName>
    </submittedName>
</protein>
<evidence type="ECO:0000256" key="4">
    <source>
        <dbReference type="ARBA" id="ARBA00022827"/>
    </source>
</evidence>
<dbReference type="PANTHER" id="PTHR42877:SF4">
    <property type="entry name" value="FAD_NAD(P)-BINDING DOMAIN-CONTAINING PROTEIN-RELATED"/>
    <property type="match status" value="1"/>
</dbReference>
<keyword evidence="4" id="KW-0274">FAD</keyword>
<feature type="transmembrane region" description="Helical" evidence="5">
    <location>
        <begin position="116"/>
        <end position="137"/>
    </location>
</feature>